<proteinExistence type="predicted"/>
<dbReference type="EMBL" id="UGGU01000002">
    <property type="protein sequence ID" value="STO28737.1"/>
    <property type="molecule type" value="Genomic_DNA"/>
</dbReference>
<evidence type="ECO:0000313" key="1">
    <source>
        <dbReference type="EMBL" id="STO28737.1"/>
    </source>
</evidence>
<reference evidence="1 2" key="1">
    <citation type="submission" date="2018-06" db="EMBL/GenBank/DDBJ databases">
        <authorList>
            <consortium name="Pathogen Informatics"/>
            <person name="Doyle S."/>
        </authorList>
    </citation>
    <scope>NUCLEOTIDE SEQUENCE [LARGE SCALE GENOMIC DNA]</scope>
    <source>
        <strain evidence="1 2">NCTC10723</strain>
    </source>
</reference>
<name>A0A377GP49_9FUSO</name>
<sequence>MKKIIEYIKFVMSEYQEEEAKEEFLEWSFYLLDNFAKSKGFTDIFHLTANEVTFEDKTEEIDNTIDFIKKYEKNVDGILEELFEIILNGMEKEKEKYPYQLLEEFFIKHKYDNIICYKNWRKNEE</sequence>
<protein>
    <submittedName>
        <fullName evidence="1">Uncharacterized protein</fullName>
    </submittedName>
</protein>
<dbReference type="Proteomes" id="UP000255328">
    <property type="component" value="Unassembled WGS sequence"/>
</dbReference>
<dbReference type="RefSeq" id="WP_115268215.1">
    <property type="nucleotide sequence ID" value="NZ_UGGU01000002.1"/>
</dbReference>
<keyword evidence="2" id="KW-1185">Reference proteome</keyword>
<evidence type="ECO:0000313" key="2">
    <source>
        <dbReference type="Proteomes" id="UP000255328"/>
    </source>
</evidence>
<dbReference type="AlphaFoldDB" id="A0A377GP49"/>
<gene>
    <name evidence="1" type="ORF">NCTC10723_00048</name>
</gene>
<organism evidence="1 2">
    <name type="scientific">Fusobacterium necrogenes</name>
    <dbReference type="NCBI Taxonomy" id="858"/>
    <lineage>
        <taxon>Bacteria</taxon>
        <taxon>Fusobacteriati</taxon>
        <taxon>Fusobacteriota</taxon>
        <taxon>Fusobacteriia</taxon>
        <taxon>Fusobacteriales</taxon>
        <taxon>Fusobacteriaceae</taxon>
        <taxon>Fusobacterium</taxon>
    </lineage>
</organism>
<accession>A0A377GP49</accession>